<comment type="caution">
    <text evidence="1">The sequence shown here is derived from an EMBL/GenBank/DDBJ whole genome shotgun (WGS) entry which is preliminary data.</text>
</comment>
<dbReference type="AlphaFoldDB" id="A0A834C4C4"/>
<accession>A0A834C4C4</accession>
<evidence type="ECO:0000313" key="1">
    <source>
        <dbReference type="EMBL" id="KAF6721773.1"/>
    </source>
</evidence>
<dbReference type="Proteomes" id="UP000646548">
    <property type="component" value="Unassembled WGS sequence"/>
</dbReference>
<dbReference type="SUPFAM" id="SSF56204">
    <property type="entry name" value="Hect, E3 ligase catalytic domain"/>
    <property type="match status" value="1"/>
</dbReference>
<sequence>GNGQRKLSVIPPEAEGYTAKALKTQSGGGKTTLYIMPLQETLDTSPLPPDSQHFSKMSKMTCYQCNEVMPLQMLAVHIKSCSGKSASDETDAEEEEVVFPICSKNVSEQDIDVHAGLCGERTEDVLHHLSKQVNKNMEFKLCVDREGLPDRGILQWQRKKSSSPAGTLKVVYIGEAGVDTGAMKREFLTDMISGIENRFFEGAETQGKNPKYSLTDLDNENFRTVGEIMAVSIAQGGPAPAFLKEWCNRFLCHGEIDLGSLSKKDVTDRESSFLITRVTDAQSLMLLADDISDCGYTSHIKPETKKSIIRAIILHSTTRLIPMLQQLRKGMELYGLVKQMEMYPDACHPLFVPGNIVMPDADFIMMSCEAQFSERGTSRERSERRILNFLQDFCQETETSGVRIDPGNEAEAVGIKDVLQWLTGQSHIPILPDEKRHFKIICDFDHNCSERFGNHSICYPIVSACTKTVTFPVQHLSTYAEFVRLMREAIRYGGGFHRV</sequence>
<organism evidence="1 2">
    <name type="scientific">Oryzias melastigma</name>
    <name type="common">Marine medaka</name>
    <dbReference type="NCBI Taxonomy" id="30732"/>
    <lineage>
        <taxon>Eukaryota</taxon>
        <taxon>Metazoa</taxon>
        <taxon>Chordata</taxon>
        <taxon>Craniata</taxon>
        <taxon>Vertebrata</taxon>
        <taxon>Euteleostomi</taxon>
        <taxon>Actinopterygii</taxon>
        <taxon>Neopterygii</taxon>
        <taxon>Teleostei</taxon>
        <taxon>Neoteleostei</taxon>
        <taxon>Acanthomorphata</taxon>
        <taxon>Ovalentaria</taxon>
        <taxon>Atherinomorphae</taxon>
        <taxon>Beloniformes</taxon>
        <taxon>Adrianichthyidae</taxon>
        <taxon>Oryziinae</taxon>
        <taxon>Oryzias</taxon>
    </lineage>
</organism>
<name>A0A834C4C4_ORYME</name>
<dbReference type="InterPro" id="IPR035983">
    <property type="entry name" value="Hect_E3_ubiquitin_ligase"/>
</dbReference>
<feature type="non-terminal residue" evidence="1">
    <location>
        <position position="1"/>
    </location>
</feature>
<evidence type="ECO:0000313" key="2">
    <source>
        <dbReference type="Proteomes" id="UP000646548"/>
    </source>
</evidence>
<proteinExistence type="predicted"/>
<gene>
    <name evidence="1" type="ORF">FQA47_019154</name>
</gene>
<dbReference type="Gene3D" id="3.90.1750.10">
    <property type="entry name" value="Hect, E3 ligase catalytic domains"/>
    <property type="match status" value="1"/>
</dbReference>
<reference evidence="1" key="1">
    <citation type="journal article" name="BMC Genomics">
        <title>Long-read sequencing and de novo genome assembly of marine medaka (Oryzias melastigma).</title>
        <authorList>
            <person name="Liang P."/>
            <person name="Saqib H.S.A."/>
            <person name="Ni X."/>
            <person name="Shen Y."/>
        </authorList>
    </citation>
    <scope>NUCLEOTIDE SEQUENCE</scope>
    <source>
        <strain evidence="1">Bigg-433</strain>
    </source>
</reference>
<protein>
    <submittedName>
        <fullName evidence="1">G2/M phase-specific E3 ubiquitin-protein ligase</fullName>
    </submittedName>
</protein>
<dbReference type="GO" id="GO:0004842">
    <property type="term" value="F:ubiquitin-protein transferase activity"/>
    <property type="evidence" value="ECO:0007669"/>
    <property type="project" value="InterPro"/>
</dbReference>
<dbReference type="EMBL" id="WKFB01000480">
    <property type="protein sequence ID" value="KAF6721773.1"/>
    <property type="molecule type" value="Genomic_DNA"/>
</dbReference>